<accession>A0A0L6JWL6</accession>
<dbReference type="RefSeq" id="WP_036944930.1">
    <property type="nucleotide sequence ID" value="NZ_JQKC01000038.1"/>
</dbReference>
<dbReference type="PATRIC" id="fig|398512.5.peg.5785"/>
<reference evidence="2" key="1">
    <citation type="submission" date="2015-07" db="EMBL/GenBank/DDBJ databases">
        <title>Near-Complete Genome Sequence of the Cellulolytic Bacterium Bacteroides (Pseudobacteroides) cellulosolvens ATCC 35603.</title>
        <authorList>
            <person name="Dassa B."/>
            <person name="Utturkar S.M."/>
            <person name="Klingeman D.M."/>
            <person name="Hurt R.A."/>
            <person name="Keller M."/>
            <person name="Xu J."/>
            <person name="Reddy Y.H.K."/>
            <person name="Borovok I."/>
            <person name="Grinberg I.R."/>
            <person name="Lamed R."/>
            <person name="Zhivin O."/>
            <person name="Bayer E.A."/>
            <person name="Brown S.D."/>
        </authorList>
    </citation>
    <scope>NUCLEOTIDE SEQUENCE [LARGE SCALE GENOMIC DNA]</scope>
    <source>
        <strain evidence="2">DSM 2933</strain>
    </source>
</reference>
<dbReference type="EMBL" id="LGTC01000001">
    <property type="protein sequence ID" value="KNY30236.1"/>
    <property type="molecule type" value="Genomic_DNA"/>
</dbReference>
<name>A0A0L6JWL6_9FIRM</name>
<proteinExistence type="predicted"/>
<comment type="caution">
    <text evidence="1">The sequence shown here is derived from an EMBL/GenBank/DDBJ whole genome shotgun (WGS) entry which is preliminary data.</text>
</comment>
<dbReference type="AlphaFoldDB" id="A0A0L6JWL6"/>
<protein>
    <recommendedName>
        <fullName evidence="3">DUF116 domain-containing protein</fullName>
    </recommendedName>
</protein>
<dbReference type="eggNOG" id="COG1852">
    <property type="taxonomic scope" value="Bacteria"/>
</dbReference>
<dbReference type="OrthoDB" id="2521404at2"/>
<keyword evidence="2" id="KW-1185">Reference proteome</keyword>
<organism evidence="1 2">
    <name type="scientific">Pseudobacteroides cellulosolvens ATCC 35603 = DSM 2933</name>
    <dbReference type="NCBI Taxonomy" id="398512"/>
    <lineage>
        <taxon>Bacteria</taxon>
        <taxon>Bacillati</taxon>
        <taxon>Bacillota</taxon>
        <taxon>Clostridia</taxon>
        <taxon>Eubacteriales</taxon>
        <taxon>Oscillospiraceae</taxon>
        <taxon>Pseudobacteroides</taxon>
    </lineage>
</organism>
<dbReference type="Pfam" id="PF01976">
    <property type="entry name" value="DUF116"/>
    <property type="match status" value="1"/>
</dbReference>
<evidence type="ECO:0000313" key="2">
    <source>
        <dbReference type="Proteomes" id="UP000036923"/>
    </source>
</evidence>
<sequence>MYTITYSLRDNKNNSDDYYFDIALFTNEVLGKAQEFLGAYTDEYSSYIKAISPHDNTSKEEYFFELLILGVLWKVYSGDALELEKGPQHILSTLVSLRQKGGLLKPSIDAVRGFLSTIFLSPDLYDNMFTLSPAVKHLEILLNWLEATGEFKYEVARLTKWHKYIEIKPKEDAVNILASSIAFADWFEDKSDEFLGKYTPNVDRYLNEIRPSRYWNEDVIFCGRRRVEYHLNMVGAEIMNRAFKKAFQHTDKKLAVVPACMCISRDKCQAKPYGSGLSCIGCMKDCSVNKLKTLGHKLGFQVLIIPHESSLYSSWKKDSTIKEDVGIIGIACVLNLVSGGLMLKEVGIAAQCVLLDYCGCKKHWHQEGLPTEINERYMEKILLDP</sequence>
<dbReference type="InterPro" id="IPR002829">
    <property type="entry name" value="DUF116"/>
</dbReference>
<dbReference type="STRING" id="398512.Bccel_5513"/>
<evidence type="ECO:0008006" key="3">
    <source>
        <dbReference type="Google" id="ProtNLM"/>
    </source>
</evidence>
<dbReference type="Proteomes" id="UP000036923">
    <property type="component" value="Unassembled WGS sequence"/>
</dbReference>
<evidence type="ECO:0000313" key="1">
    <source>
        <dbReference type="EMBL" id="KNY30236.1"/>
    </source>
</evidence>
<gene>
    <name evidence="1" type="ORF">Bccel_5513</name>
</gene>